<comment type="caution">
    <text evidence="2">The sequence shown here is derived from an EMBL/GenBank/DDBJ whole genome shotgun (WGS) entry which is preliminary data.</text>
</comment>
<feature type="region of interest" description="Disordered" evidence="1">
    <location>
        <begin position="82"/>
        <end position="101"/>
    </location>
</feature>
<accession>A0A8H6KLX4</accession>
<evidence type="ECO:0000256" key="1">
    <source>
        <dbReference type="SAM" id="MobiDB-lite"/>
    </source>
</evidence>
<organism evidence="2 3">
    <name type="scientific">Colletotrichum plurivorum</name>
    <dbReference type="NCBI Taxonomy" id="2175906"/>
    <lineage>
        <taxon>Eukaryota</taxon>
        <taxon>Fungi</taxon>
        <taxon>Dikarya</taxon>
        <taxon>Ascomycota</taxon>
        <taxon>Pezizomycotina</taxon>
        <taxon>Sordariomycetes</taxon>
        <taxon>Hypocreomycetidae</taxon>
        <taxon>Glomerellales</taxon>
        <taxon>Glomerellaceae</taxon>
        <taxon>Colletotrichum</taxon>
        <taxon>Colletotrichum orchidearum species complex</taxon>
    </lineage>
</organism>
<name>A0A8H6KLX4_9PEZI</name>
<protein>
    <submittedName>
        <fullName evidence="2">Uncharacterized protein</fullName>
    </submittedName>
</protein>
<reference evidence="2" key="1">
    <citation type="journal article" date="2020" name="Phytopathology">
        <title>Genome Sequence Resources of Colletotrichum truncatum, C. plurivorum, C. musicola, and C. sojae: Four Species Pathogenic to Soybean (Glycine max).</title>
        <authorList>
            <person name="Rogerio F."/>
            <person name="Boufleur T.R."/>
            <person name="Ciampi-Guillardi M."/>
            <person name="Sukno S.A."/>
            <person name="Thon M.R."/>
            <person name="Massola Junior N.S."/>
            <person name="Baroncelli R."/>
        </authorList>
    </citation>
    <scope>NUCLEOTIDE SEQUENCE</scope>
    <source>
        <strain evidence="2">LFN00145</strain>
    </source>
</reference>
<evidence type="ECO:0000313" key="3">
    <source>
        <dbReference type="Proteomes" id="UP000654918"/>
    </source>
</evidence>
<proteinExistence type="predicted"/>
<sequence length="141" mass="15998">MLFSTSRPRPFHRAIHDVAGQNDKAQLQLKFEQQSRVAVPIPPQIHEAGLLAEQDGDDGEQESGWLHLALRLLETQDFYQRDRSNERGRNHQKTLNFKPGVPPYYSQGAYYGGHVDPERLIEASESRNPLPRLLVMGSNPA</sequence>
<dbReference type="EMBL" id="WIGO01000053">
    <property type="protein sequence ID" value="KAF6833932.1"/>
    <property type="molecule type" value="Genomic_DNA"/>
</dbReference>
<keyword evidence="3" id="KW-1185">Reference proteome</keyword>
<dbReference type="Proteomes" id="UP000654918">
    <property type="component" value="Unassembled WGS sequence"/>
</dbReference>
<dbReference type="AlphaFoldDB" id="A0A8H6KLX4"/>
<gene>
    <name evidence="2" type="ORF">CPLU01_05227</name>
</gene>
<evidence type="ECO:0000313" key="2">
    <source>
        <dbReference type="EMBL" id="KAF6833932.1"/>
    </source>
</evidence>